<organism evidence="2">
    <name type="scientific">freshwater metagenome</name>
    <dbReference type="NCBI Taxonomy" id="449393"/>
    <lineage>
        <taxon>unclassified sequences</taxon>
        <taxon>metagenomes</taxon>
        <taxon>ecological metagenomes</taxon>
    </lineage>
</organism>
<evidence type="ECO:0000256" key="1">
    <source>
        <dbReference type="SAM" id="MobiDB-lite"/>
    </source>
</evidence>
<evidence type="ECO:0000313" key="2">
    <source>
        <dbReference type="EMBL" id="CAB4701931.1"/>
    </source>
</evidence>
<reference evidence="2" key="1">
    <citation type="submission" date="2020-05" db="EMBL/GenBank/DDBJ databases">
        <authorList>
            <person name="Chiriac C."/>
            <person name="Salcher M."/>
            <person name="Ghai R."/>
            <person name="Kavagutti S V."/>
        </authorList>
    </citation>
    <scope>NUCLEOTIDE SEQUENCE</scope>
</reference>
<dbReference type="AlphaFoldDB" id="A0A6J6PR89"/>
<name>A0A6J6PR89_9ZZZZ</name>
<gene>
    <name evidence="2" type="ORF">UFOPK2366_01304</name>
</gene>
<dbReference type="EMBL" id="CAEZXM010000254">
    <property type="protein sequence ID" value="CAB4701931.1"/>
    <property type="molecule type" value="Genomic_DNA"/>
</dbReference>
<accession>A0A6J6PR89</accession>
<proteinExistence type="predicted"/>
<protein>
    <submittedName>
        <fullName evidence="2">Unannotated protein</fullName>
    </submittedName>
</protein>
<feature type="region of interest" description="Disordered" evidence="1">
    <location>
        <begin position="36"/>
        <end position="66"/>
    </location>
</feature>
<sequence>MVTSPGGTSSMLGVIANSVRFTSTAVVVTAAVTEPFEPESPEREIAKPAKASETTPSPNPPTASTDLSSLFMAVIVIGPRATS</sequence>